<dbReference type="HOGENOM" id="CLU_158542_0_0_10"/>
<sequence length="131" mass="14124">MLPNMNRILSATALLAVCLSCSGPDSLGKLNLKAWRDDRGACNGVRPGLLDDFMAVRDQIKGIHSNDLGKMLGRPDINQITDRNQKLYIYYVEKGPQCDGNVGAKSNAKSVALRVNAVGLVSEVTIQNGIP</sequence>
<evidence type="ECO:0008006" key="3">
    <source>
        <dbReference type="Google" id="ProtNLM"/>
    </source>
</evidence>
<dbReference type="AlphaFoldDB" id="I0KFT4"/>
<name>I0KFT4_9BACT</name>
<dbReference type="eggNOG" id="ENOG5032U6D">
    <property type="taxonomic scope" value="Bacteria"/>
</dbReference>
<evidence type="ECO:0000313" key="2">
    <source>
        <dbReference type="Proteomes" id="UP000011058"/>
    </source>
</evidence>
<proteinExistence type="predicted"/>
<dbReference type="Proteomes" id="UP000011058">
    <property type="component" value="Chromosome"/>
</dbReference>
<keyword evidence="2" id="KW-1185">Reference proteome</keyword>
<dbReference type="KEGG" id="fae:FAES_4988"/>
<gene>
    <name evidence="1" type="ORF">FAES_4988</name>
</gene>
<dbReference type="RefSeq" id="WP_015334086.1">
    <property type="nucleotide sequence ID" value="NC_020054.1"/>
</dbReference>
<dbReference type="EMBL" id="HE796683">
    <property type="protein sequence ID" value="CCH02987.1"/>
    <property type="molecule type" value="Genomic_DNA"/>
</dbReference>
<organism evidence="1 2">
    <name type="scientific">Fibrella aestuarina BUZ 2</name>
    <dbReference type="NCBI Taxonomy" id="1166018"/>
    <lineage>
        <taxon>Bacteria</taxon>
        <taxon>Pseudomonadati</taxon>
        <taxon>Bacteroidota</taxon>
        <taxon>Cytophagia</taxon>
        <taxon>Cytophagales</taxon>
        <taxon>Spirosomataceae</taxon>
        <taxon>Fibrella</taxon>
    </lineage>
</organism>
<dbReference type="STRING" id="1166018.FAES_4988"/>
<accession>I0KFT4</accession>
<reference evidence="1 2" key="1">
    <citation type="journal article" date="2012" name="J. Bacteriol.">
        <title>Genome Sequence of Fibrella aestuarina BUZ 2T, a Filamentous Marine Bacterium.</title>
        <authorList>
            <person name="Filippini M."/>
            <person name="Qi W."/>
            <person name="Blom J."/>
            <person name="Goesmann A."/>
            <person name="Smits T.H."/>
            <person name="Bagheri H.C."/>
        </authorList>
    </citation>
    <scope>NUCLEOTIDE SEQUENCE [LARGE SCALE GENOMIC DNA]</scope>
    <source>
        <strain evidence="2">BUZ 2T</strain>
    </source>
</reference>
<evidence type="ECO:0000313" key="1">
    <source>
        <dbReference type="EMBL" id="CCH02987.1"/>
    </source>
</evidence>
<protein>
    <recommendedName>
        <fullName evidence="3">Lipoprotein SmpA/OmlA domain-containing protein</fullName>
    </recommendedName>
</protein>